<dbReference type="PROSITE" id="PS50600">
    <property type="entry name" value="ULP_PROTEASE"/>
    <property type="match status" value="1"/>
</dbReference>
<dbReference type="InterPro" id="IPR003653">
    <property type="entry name" value="Peptidase_C48_C"/>
</dbReference>
<keyword evidence="2 5" id="KW-0645">Protease</keyword>
<comment type="similarity">
    <text evidence="1">Belongs to the peptidase C48 family.</text>
</comment>
<dbReference type="Proteomes" id="UP000265520">
    <property type="component" value="Unassembled WGS sequence"/>
</dbReference>
<evidence type="ECO:0000313" key="6">
    <source>
        <dbReference type="Proteomes" id="UP000265520"/>
    </source>
</evidence>
<dbReference type="Pfam" id="PF02902">
    <property type="entry name" value="Peptidase_C48"/>
    <property type="match status" value="1"/>
</dbReference>
<dbReference type="AlphaFoldDB" id="A0A392NEH6"/>
<dbReference type="GO" id="GO:0006508">
    <property type="term" value="P:proteolysis"/>
    <property type="evidence" value="ECO:0007669"/>
    <property type="project" value="UniProtKB-KW"/>
</dbReference>
<name>A0A392NEH6_9FABA</name>
<organism evidence="5 6">
    <name type="scientific">Trifolium medium</name>
    <dbReference type="NCBI Taxonomy" id="97028"/>
    <lineage>
        <taxon>Eukaryota</taxon>
        <taxon>Viridiplantae</taxon>
        <taxon>Streptophyta</taxon>
        <taxon>Embryophyta</taxon>
        <taxon>Tracheophyta</taxon>
        <taxon>Spermatophyta</taxon>
        <taxon>Magnoliopsida</taxon>
        <taxon>eudicotyledons</taxon>
        <taxon>Gunneridae</taxon>
        <taxon>Pentapetalae</taxon>
        <taxon>rosids</taxon>
        <taxon>fabids</taxon>
        <taxon>Fabales</taxon>
        <taxon>Fabaceae</taxon>
        <taxon>Papilionoideae</taxon>
        <taxon>50 kb inversion clade</taxon>
        <taxon>NPAAA clade</taxon>
        <taxon>Hologalegina</taxon>
        <taxon>IRL clade</taxon>
        <taxon>Trifolieae</taxon>
        <taxon>Trifolium</taxon>
    </lineage>
</organism>
<evidence type="ECO:0000256" key="2">
    <source>
        <dbReference type="ARBA" id="ARBA00022670"/>
    </source>
</evidence>
<dbReference type="GO" id="GO:0008234">
    <property type="term" value="F:cysteine-type peptidase activity"/>
    <property type="evidence" value="ECO:0007669"/>
    <property type="project" value="InterPro"/>
</dbReference>
<comment type="caution">
    <text evidence="5">The sequence shown here is derived from an EMBL/GenBank/DDBJ whole genome shotgun (WGS) entry which is preliminary data.</text>
</comment>
<reference evidence="5 6" key="1">
    <citation type="journal article" date="2018" name="Front. Plant Sci.">
        <title>Red Clover (Trifolium pratense) and Zigzag Clover (T. medium) - A Picture of Genomic Similarities and Differences.</title>
        <authorList>
            <person name="Dluhosova J."/>
            <person name="Istvanek J."/>
            <person name="Nedelnik J."/>
            <person name="Repkova J."/>
        </authorList>
    </citation>
    <scope>NUCLEOTIDE SEQUENCE [LARGE SCALE GENOMIC DNA]</scope>
    <source>
        <strain evidence="6">cv. 10/8</strain>
        <tissue evidence="5">Leaf</tissue>
    </source>
</reference>
<evidence type="ECO:0000313" key="5">
    <source>
        <dbReference type="EMBL" id="MCH98276.1"/>
    </source>
</evidence>
<dbReference type="EMBL" id="LXQA010037179">
    <property type="protein sequence ID" value="MCH98276.1"/>
    <property type="molecule type" value="Genomic_DNA"/>
</dbReference>
<evidence type="ECO:0000259" key="4">
    <source>
        <dbReference type="PROSITE" id="PS50600"/>
    </source>
</evidence>
<evidence type="ECO:0000256" key="1">
    <source>
        <dbReference type="ARBA" id="ARBA00005234"/>
    </source>
</evidence>
<dbReference type="SUPFAM" id="SSF54001">
    <property type="entry name" value="Cysteine proteinases"/>
    <property type="match status" value="1"/>
</dbReference>
<dbReference type="InterPro" id="IPR038765">
    <property type="entry name" value="Papain-like_cys_pep_sf"/>
</dbReference>
<accession>A0A392NEH6</accession>
<keyword evidence="3" id="KW-0378">Hydrolase</keyword>
<protein>
    <submittedName>
        <fullName evidence="5">Ulp1 protease family carboxy-terminal domain protein</fullName>
    </submittedName>
</protein>
<evidence type="ECO:0000256" key="3">
    <source>
        <dbReference type="ARBA" id="ARBA00022801"/>
    </source>
</evidence>
<proteinExistence type="inferred from homology"/>
<dbReference type="Gene3D" id="3.40.395.10">
    <property type="entry name" value="Adenoviral Proteinase, Chain A"/>
    <property type="match status" value="1"/>
</dbReference>
<keyword evidence="6" id="KW-1185">Reference proteome</keyword>
<sequence length="155" mass="18376">MKCAFKTTSDMLLDHVEIRVCAYVFQEDFDTRQVIILMMAFKVTLNQHNALSKTVWCLPPSFADDVGKGNSIEALHEFYSKDWMRRFDRLQHIYVPIEETRGHWYLMVISIDDQKIYQLDSHPRDDLVEGRQRTIRNIVCIVTVFDNLTKRYLLT</sequence>
<feature type="domain" description="Ubiquitin-like protease family profile" evidence="4">
    <location>
        <begin position="1"/>
        <end position="155"/>
    </location>
</feature>